<protein>
    <submittedName>
        <fullName evidence="6">Transcriptional regulator</fullName>
    </submittedName>
</protein>
<evidence type="ECO:0000256" key="2">
    <source>
        <dbReference type="ARBA" id="ARBA00023125"/>
    </source>
</evidence>
<comment type="caution">
    <text evidence="6">The sequence shown here is derived from an EMBL/GenBank/DDBJ whole genome shotgun (WGS) entry which is preliminary data.</text>
</comment>
<evidence type="ECO:0000259" key="5">
    <source>
        <dbReference type="PROSITE" id="PS01124"/>
    </source>
</evidence>
<dbReference type="InterPro" id="IPR050204">
    <property type="entry name" value="AraC_XylS_family_regulators"/>
</dbReference>
<evidence type="ECO:0000313" key="6">
    <source>
        <dbReference type="EMBL" id="GGF70054.1"/>
    </source>
</evidence>
<evidence type="ECO:0000256" key="4">
    <source>
        <dbReference type="SAM" id="MobiDB-lite"/>
    </source>
</evidence>
<dbReference type="AlphaFoldDB" id="A0A917FCE3"/>
<dbReference type="PANTHER" id="PTHR46796">
    <property type="entry name" value="HTH-TYPE TRANSCRIPTIONAL ACTIVATOR RHAS-RELATED"/>
    <property type="match status" value="1"/>
</dbReference>
<keyword evidence="3" id="KW-0804">Transcription</keyword>
<dbReference type="PROSITE" id="PS01124">
    <property type="entry name" value="HTH_ARAC_FAMILY_2"/>
    <property type="match status" value="1"/>
</dbReference>
<dbReference type="SUPFAM" id="SSF46689">
    <property type="entry name" value="Homeodomain-like"/>
    <property type="match status" value="2"/>
</dbReference>
<dbReference type="GO" id="GO:0003700">
    <property type="term" value="F:DNA-binding transcription factor activity"/>
    <property type="evidence" value="ECO:0007669"/>
    <property type="project" value="InterPro"/>
</dbReference>
<dbReference type="Pfam" id="PF12833">
    <property type="entry name" value="HTH_18"/>
    <property type="match status" value="1"/>
</dbReference>
<dbReference type="PANTHER" id="PTHR46796:SF2">
    <property type="entry name" value="TRANSCRIPTIONAL REGULATORY PROTEIN"/>
    <property type="match status" value="1"/>
</dbReference>
<dbReference type="Gene3D" id="1.10.10.60">
    <property type="entry name" value="Homeodomain-like"/>
    <property type="match status" value="1"/>
</dbReference>
<gene>
    <name evidence="6" type="ORF">GCM10007301_32250</name>
</gene>
<feature type="region of interest" description="Disordered" evidence="4">
    <location>
        <begin position="271"/>
        <end position="293"/>
    </location>
</feature>
<organism evidence="6 7">
    <name type="scientific">Azorhizobium oxalatiphilum</name>
    <dbReference type="NCBI Taxonomy" id="980631"/>
    <lineage>
        <taxon>Bacteria</taxon>
        <taxon>Pseudomonadati</taxon>
        <taxon>Pseudomonadota</taxon>
        <taxon>Alphaproteobacteria</taxon>
        <taxon>Hyphomicrobiales</taxon>
        <taxon>Xanthobacteraceae</taxon>
        <taxon>Azorhizobium</taxon>
    </lineage>
</organism>
<keyword evidence="2" id="KW-0238">DNA-binding</keyword>
<proteinExistence type="predicted"/>
<feature type="domain" description="HTH araC/xylS-type" evidence="5">
    <location>
        <begin position="177"/>
        <end position="275"/>
    </location>
</feature>
<dbReference type="PROSITE" id="PS00041">
    <property type="entry name" value="HTH_ARAC_FAMILY_1"/>
    <property type="match status" value="1"/>
</dbReference>
<dbReference type="InterPro" id="IPR020449">
    <property type="entry name" value="Tscrpt_reg_AraC-type_HTH"/>
</dbReference>
<dbReference type="InterPro" id="IPR018060">
    <property type="entry name" value="HTH_AraC"/>
</dbReference>
<dbReference type="Proteomes" id="UP000606044">
    <property type="component" value="Unassembled WGS sequence"/>
</dbReference>
<evidence type="ECO:0000256" key="1">
    <source>
        <dbReference type="ARBA" id="ARBA00023015"/>
    </source>
</evidence>
<accession>A0A917FCE3</accession>
<dbReference type="PRINTS" id="PR00032">
    <property type="entry name" value="HTHARAC"/>
</dbReference>
<keyword evidence="1" id="KW-0805">Transcription regulation</keyword>
<dbReference type="InterPro" id="IPR018062">
    <property type="entry name" value="HTH_AraC-typ_CS"/>
</dbReference>
<dbReference type="InterPro" id="IPR009057">
    <property type="entry name" value="Homeodomain-like_sf"/>
</dbReference>
<reference evidence="6" key="2">
    <citation type="submission" date="2020-09" db="EMBL/GenBank/DDBJ databases">
        <authorList>
            <person name="Sun Q."/>
            <person name="Sedlacek I."/>
        </authorList>
    </citation>
    <scope>NUCLEOTIDE SEQUENCE</scope>
    <source>
        <strain evidence="6">CCM 7897</strain>
    </source>
</reference>
<keyword evidence="7" id="KW-1185">Reference proteome</keyword>
<evidence type="ECO:0000256" key="3">
    <source>
        <dbReference type="ARBA" id="ARBA00023163"/>
    </source>
</evidence>
<evidence type="ECO:0000313" key="7">
    <source>
        <dbReference type="Proteomes" id="UP000606044"/>
    </source>
</evidence>
<sequence>MSNALRIAHGAFGRVALLDMDQPLVRHAHPHCHVLLKVEGADTAFAVGDTLVPLNDRTAVLVDGWEPHAYVHDPNRPKTIILALYIEPDWLKVFRPGWAASGVPGFFEQPCGEISPRIRTLTHDLAEEMMTRPEAATVHETLLTDLMIAVVERFTAWRSFSSIRQLDGARRMDWRIRRVLEGIRANPGAEIDAATLARGAGLSRAHFFRLFEASTNVPPRIYLNSIRVEAAVSAVVDEDGNFSDISDRLGFSAPSHFTRFFREHTGVTPSDFRTTSRLAGSTPTGWGQGMTYS</sequence>
<dbReference type="RefSeq" id="WP_188580349.1">
    <property type="nucleotide sequence ID" value="NZ_BMCT01000004.1"/>
</dbReference>
<name>A0A917FCE3_9HYPH</name>
<reference evidence="6" key="1">
    <citation type="journal article" date="2014" name="Int. J. Syst. Evol. Microbiol.">
        <title>Complete genome sequence of Corynebacterium casei LMG S-19264T (=DSM 44701T), isolated from a smear-ripened cheese.</title>
        <authorList>
            <consortium name="US DOE Joint Genome Institute (JGI-PGF)"/>
            <person name="Walter F."/>
            <person name="Albersmeier A."/>
            <person name="Kalinowski J."/>
            <person name="Ruckert C."/>
        </authorList>
    </citation>
    <scope>NUCLEOTIDE SEQUENCE</scope>
    <source>
        <strain evidence="6">CCM 7897</strain>
    </source>
</reference>
<dbReference type="EMBL" id="BMCT01000004">
    <property type="protein sequence ID" value="GGF70054.1"/>
    <property type="molecule type" value="Genomic_DNA"/>
</dbReference>
<dbReference type="SMART" id="SM00342">
    <property type="entry name" value="HTH_ARAC"/>
    <property type="match status" value="1"/>
</dbReference>
<dbReference type="GO" id="GO:0043565">
    <property type="term" value="F:sequence-specific DNA binding"/>
    <property type="evidence" value="ECO:0007669"/>
    <property type="project" value="InterPro"/>
</dbReference>